<reference evidence="2 3" key="1">
    <citation type="submission" date="2024-06" db="EMBL/GenBank/DDBJ databases">
        <title>The Natural Products Discovery Center: Release of the First 8490 Sequenced Strains for Exploring Actinobacteria Biosynthetic Diversity.</title>
        <authorList>
            <person name="Kalkreuter E."/>
            <person name="Kautsar S.A."/>
            <person name="Yang D."/>
            <person name="Bader C.D."/>
            <person name="Teijaro C.N."/>
            <person name="Fluegel L."/>
            <person name="Davis C.M."/>
            <person name="Simpson J.R."/>
            <person name="Lauterbach L."/>
            <person name="Steele A.D."/>
            <person name="Gui C."/>
            <person name="Meng S."/>
            <person name="Li G."/>
            <person name="Viehrig K."/>
            <person name="Ye F."/>
            <person name="Su P."/>
            <person name="Kiefer A.F."/>
            <person name="Nichols A."/>
            <person name="Cepeda A.J."/>
            <person name="Yan W."/>
            <person name="Fan B."/>
            <person name="Jiang Y."/>
            <person name="Adhikari A."/>
            <person name="Zheng C.-J."/>
            <person name="Schuster L."/>
            <person name="Cowan T.M."/>
            <person name="Smanski M.J."/>
            <person name="Chevrette M.G."/>
            <person name="De Carvalho L.P.S."/>
            <person name="Shen B."/>
        </authorList>
    </citation>
    <scope>NUCLEOTIDE SEQUENCE [LARGE SCALE GENOMIC DNA]</scope>
    <source>
        <strain evidence="2 3">NPDC033843</strain>
    </source>
</reference>
<proteinExistence type="predicted"/>
<name>A0ABV2ZJP6_9ACTN</name>
<sequence length="63" mass="6523">MRQVQVGDLYGMLGGKGPQQATVSLWSAPASGTTASTADDATNKPTTALRTSCAKPQRNGDRT</sequence>
<protein>
    <submittedName>
        <fullName evidence="2">Uncharacterized protein</fullName>
    </submittedName>
</protein>
<dbReference type="Proteomes" id="UP001550739">
    <property type="component" value="Unassembled WGS sequence"/>
</dbReference>
<evidence type="ECO:0000256" key="1">
    <source>
        <dbReference type="SAM" id="MobiDB-lite"/>
    </source>
</evidence>
<organism evidence="2 3">
    <name type="scientific">Streptomyces sp. 900129855</name>
    <dbReference type="NCBI Taxonomy" id="3155129"/>
    <lineage>
        <taxon>Bacteria</taxon>
        <taxon>Bacillati</taxon>
        <taxon>Actinomycetota</taxon>
        <taxon>Actinomycetes</taxon>
        <taxon>Kitasatosporales</taxon>
        <taxon>Streptomycetaceae</taxon>
        <taxon>Streptomyces</taxon>
    </lineage>
</organism>
<evidence type="ECO:0000313" key="2">
    <source>
        <dbReference type="EMBL" id="MEU3782776.1"/>
    </source>
</evidence>
<keyword evidence="3" id="KW-1185">Reference proteome</keyword>
<evidence type="ECO:0000313" key="3">
    <source>
        <dbReference type="Proteomes" id="UP001550739"/>
    </source>
</evidence>
<gene>
    <name evidence="2" type="ORF">AB0E89_19810</name>
</gene>
<feature type="region of interest" description="Disordered" evidence="1">
    <location>
        <begin position="29"/>
        <end position="63"/>
    </location>
</feature>
<accession>A0ABV2ZJP6</accession>
<dbReference type="RefSeq" id="WP_334574053.1">
    <property type="nucleotide sequence ID" value="NZ_JBEZVE010000010.1"/>
</dbReference>
<dbReference type="EMBL" id="JBEZVE010000010">
    <property type="protein sequence ID" value="MEU3782776.1"/>
    <property type="molecule type" value="Genomic_DNA"/>
</dbReference>
<feature type="compositionally biased region" description="Low complexity" evidence="1">
    <location>
        <begin position="29"/>
        <end position="40"/>
    </location>
</feature>
<comment type="caution">
    <text evidence="2">The sequence shown here is derived from an EMBL/GenBank/DDBJ whole genome shotgun (WGS) entry which is preliminary data.</text>
</comment>